<feature type="compositionally biased region" description="Low complexity" evidence="2">
    <location>
        <begin position="153"/>
        <end position="178"/>
    </location>
</feature>
<name>A0A5D4KKX4_9BACI</name>
<evidence type="ECO:0000256" key="1">
    <source>
        <dbReference type="SAM" id="Coils"/>
    </source>
</evidence>
<organism evidence="3 4">
    <name type="scientific">Rossellomorea vietnamensis</name>
    <dbReference type="NCBI Taxonomy" id="218284"/>
    <lineage>
        <taxon>Bacteria</taxon>
        <taxon>Bacillati</taxon>
        <taxon>Bacillota</taxon>
        <taxon>Bacilli</taxon>
        <taxon>Bacillales</taxon>
        <taxon>Bacillaceae</taxon>
        <taxon>Rossellomorea</taxon>
    </lineage>
</organism>
<feature type="region of interest" description="Disordered" evidence="2">
    <location>
        <begin position="123"/>
        <end position="188"/>
    </location>
</feature>
<sequence length="188" mass="19862">MTQTVSYNNTNVSSNEEEKNGKLVKGMVLGAVVGGALAMLDSTTRQKVTSNTKNMKDSTMDMVGQVRNDPSGVKSDLQDRLSSAQSVLKEAINDAQNLYEKVNGDIIGQVNQVKEESTEILSTAKEATSDLKDIGGKVKEAGEEVMDESSNQTGGSVNSRSTSNSSTGFNNTSSTSNSSDKKIPGQLG</sequence>
<accession>A0A5D4KKX4</accession>
<protein>
    <submittedName>
        <fullName evidence="3">YtxH domain-containing protein</fullName>
    </submittedName>
</protein>
<keyword evidence="1" id="KW-0175">Coiled coil</keyword>
<feature type="compositionally biased region" description="Basic and acidic residues" evidence="2">
    <location>
        <begin position="127"/>
        <end position="142"/>
    </location>
</feature>
<comment type="caution">
    <text evidence="3">The sequence shown here is derived from an EMBL/GenBank/DDBJ whole genome shotgun (WGS) entry which is preliminary data.</text>
</comment>
<evidence type="ECO:0000256" key="2">
    <source>
        <dbReference type="SAM" id="MobiDB-lite"/>
    </source>
</evidence>
<dbReference type="RefSeq" id="WP_148945005.1">
    <property type="nucleotide sequence ID" value="NZ_JBNILU010000001.1"/>
</dbReference>
<reference evidence="3 4" key="1">
    <citation type="submission" date="2019-08" db="EMBL/GenBank/DDBJ databases">
        <title>Bacillus genomes from the desert of Cuatro Cienegas, Coahuila.</title>
        <authorList>
            <person name="Olmedo-Alvarez G."/>
        </authorList>
    </citation>
    <scope>NUCLEOTIDE SEQUENCE [LARGE SCALE GENOMIC DNA]</scope>
    <source>
        <strain evidence="3 4">CH40_1T</strain>
    </source>
</reference>
<evidence type="ECO:0000313" key="4">
    <source>
        <dbReference type="Proteomes" id="UP000323317"/>
    </source>
</evidence>
<feature type="coiled-coil region" evidence="1">
    <location>
        <begin position="74"/>
        <end position="101"/>
    </location>
</feature>
<proteinExistence type="predicted"/>
<feature type="compositionally biased region" description="Basic and acidic residues" evidence="2">
    <location>
        <begin position="179"/>
        <end position="188"/>
    </location>
</feature>
<dbReference type="AlphaFoldDB" id="A0A5D4KKX4"/>
<dbReference type="Proteomes" id="UP000323317">
    <property type="component" value="Unassembled WGS sequence"/>
</dbReference>
<dbReference type="EMBL" id="VTEH01000001">
    <property type="protein sequence ID" value="TYR77385.1"/>
    <property type="molecule type" value="Genomic_DNA"/>
</dbReference>
<evidence type="ECO:0000313" key="3">
    <source>
        <dbReference type="EMBL" id="TYR77385.1"/>
    </source>
</evidence>
<gene>
    <name evidence="3" type="ORF">FZC79_00760</name>
</gene>